<dbReference type="Proteomes" id="UP001162483">
    <property type="component" value="Unassembled WGS sequence"/>
</dbReference>
<feature type="non-terminal residue" evidence="1">
    <location>
        <position position="1"/>
    </location>
</feature>
<sequence length="85" mass="9681">DRSHETSHRLEAVFLLRLWQVLPAKILPHRASDHSYRAKILWVPSVRKDFSSVVGVGGPPEDTLGFKVICLQNMRDVFLQSGQNE</sequence>
<organism evidence="1 2">
    <name type="scientific">Staurois parvus</name>
    <dbReference type="NCBI Taxonomy" id="386267"/>
    <lineage>
        <taxon>Eukaryota</taxon>
        <taxon>Metazoa</taxon>
        <taxon>Chordata</taxon>
        <taxon>Craniata</taxon>
        <taxon>Vertebrata</taxon>
        <taxon>Euteleostomi</taxon>
        <taxon>Amphibia</taxon>
        <taxon>Batrachia</taxon>
        <taxon>Anura</taxon>
        <taxon>Neobatrachia</taxon>
        <taxon>Ranoidea</taxon>
        <taxon>Ranidae</taxon>
        <taxon>Staurois</taxon>
    </lineage>
</organism>
<keyword evidence="2" id="KW-1185">Reference proteome</keyword>
<comment type="caution">
    <text evidence="1">The sequence shown here is derived from an EMBL/GenBank/DDBJ whole genome shotgun (WGS) entry which is preliminary data.</text>
</comment>
<evidence type="ECO:0000313" key="1">
    <source>
        <dbReference type="EMBL" id="CAI9608253.1"/>
    </source>
</evidence>
<name>A0ABN9GL53_9NEOB</name>
<dbReference type="EMBL" id="CATNWA010018578">
    <property type="protein sequence ID" value="CAI9608253.1"/>
    <property type="molecule type" value="Genomic_DNA"/>
</dbReference>
<gene>
    <name evidence="1" type="ORF">SPARVUS_LOCUS14069946</name>
</gene>
<proteinExistence type="predicted"/>
<reference evidence="1" key="1">
    <citation type="submission" date="2023-05" db="EMBL/GenBank/DDBJ databases">
        <authorList>
            <person name="Stuckert A."/>
        </authorList>
    </citation>
    <scope>NUCLEOTIDE SEQUENCE</scope>
</reference>
<evidence type="ECO:0000313" key="2">
    <source>
        <dbReference type="Proteomes" id="UP001162483"/>
    </source>
</evidence>
<accession>A0ABN9GL53</accession>
<protein>
    <submittedName>
        <fullName evidence="1">Uncharacterized protein</fullName>
    </submittedName>
</protein>